<comment type="caution">
    <text evidence="2">The sequence shown here is derived from an EMBL/GenBank/DDBJ whole genome shotgun (WGS) entry which is preliminary data.</text>
</comment>
<dbReference type="Proteomes" id="UP000035444">
    <property type="component" value="Unassembled WGS sequence"/>
</dbReference>
<sequence length="98" mass="11171">MEPEETDRRHHTRYRKSVQALVKINDTWEKADCFDISGGGICLLSNFRPKLDGAIELHIEGFGRFEGETIRHLSNGFVVRFSSSEHILKQLAVDLDNA</sequence>
<dbReference type="SUPFAM" id="SSF141371">
    <property type="entry name" value="PilZ domain-like"/>
    <property type="match status" value="1"/>
</dbReference>
<dbReference type="OrthoDB" id="9798164at2"/>
<name>A0A0H2MG83_9PROT</name>
<evidence type="ECO:0000259" key="1">
    <source>
        <dbReference type="Pfam" id="PF07238"/>
    </source>
</evidence>
<protein>
    <recommendedName>
        <fullName evidence="1">PilZ domain-containing protein</fullName>
    </recommendedName>
</protein>
<dbReference type="EMBL" id="LAQL01000004">
    <property type="protein sequence ID" value="KLN61383.1"/>
    <property type="molecule type" value="Genomic_DNA"/>
</dbReference>
<dbReference type="RefSeq" id="WP_047763462.1">
    <property type="nucleotide sequence ID" value="NZ_LAQL01000004.1"/>
</dbReference>
<evidence type="ECO:0000313" key="3">
    <source>
        <dbReference type="Proteomes" id="UP000035444"/>
    </source>
</evidence>
<keyword evidence="3" id="KW-1185">Reference proteome</keyword>
<gene>
    <name evidence="2" type="ORF">WH96_06995</name>
</gene>
<reference evidence="2 3" key="1">
    <citation type="submission" date="2015-03" db="EMBL/GenBank/DDBJ databases">
        <title>Genome Sequence of Kiloniella spongiae MEBiC09566, isolated from a marine sponge.</title>
        <authorList>
            <person name="Shao Z."/>
            <person name="Wang L."/>
            <person name="Li X."/>
        </authorList>
    </citation>
    <scope>NUCLEOTIDE SEQUENCE [LARGE SCALE GENOMIC DNA]</scope>
    <source>
        <strain evidence="2 3">MEBiC09566</strain>
    </source>
</reference>
<dbReference type="AlphaFoldDB" id="A0A0H2MG83"/>
<feature type="domain" description="PilZ" evidence="1">
    <location>
        <begin position="7"/>
        <end position="84"/>
    </location>
</feature>
<proteinExistence type="predicted"/>
<dbReference type="Pfam" id="PF07238">
    <property type="entry name" value="PilZ"/>
    <property type="match status" value="1"/>
</dbReference>
<dbReference type="STRING" id="1489064.WH96_06995"/>
<accession>A0A0H2MG83</accession>
<dbReference type="GO" id="GO:0035438">
    <property type="term" value="F:cyclic-di-GMP binding"/>
    <property type="evidence" value="ECO:0007669"/>
    <property type="project" value="InterPro"/>
</dbReference>
<dbReference type="Gene3D" id="2.40.10.220">
    <property type="entry name" value="predicted glycosyltransferase like domains"/>
    <property type="match status" value="1"/>
</dbReference>
<evidence type="ECO:0000313" key="2">
    <source>
        <dbReference type="EMBL" id="KLN61383.1"/>
    </source>
</evidence>
<organism evidence="2 3">
    <name type="scientific">Kiloniella spongiae</name>
    <dbReference type="NCBI Taxonomy" id="1489064"/>
    <lineage>
        <taxon>Bacteria</taxon>
        <taxon>Pseudomonadati</taxon>
        <taxon>Pseudomonadota</taxon>
        <taxon>Alphaproteobacteria</taxon>
        <taxon>Rhodospirillales</taxon>
        <taxon>Kiloniellaceae</taxon>
        <taxon>Kiloniella</taxon>
    </lineage>
</organism>
<dbReference type="InterPro" id="IPR009875">
    <property type="entry name" value="PilZ_domain"/>
</dbReference>